<protein>
    <recommendedName>
        <fullName evidence="1">At2g23090-like zinc-binding domain-containing protein</fullName>
    </recommendedName>
</protein>
<dbReference type="Gene3D" id="4.10.1050.10">
    <property type="entry name" value="At2g23090-like"/>
    <property type="match status" value="1"/>
</dbReference>
<dbReference type="Pfam" id="PF12907">
    <property type="entry name" value="zf-met2"/>
    <property type="match status" value="1"/>
</dbReference>
<dbReference type="EMBL" id="HBGS01056218">
    <property type="protein sequence ID" value="CAD9478393.1"/>
    <property type="molecule type" value="Transcribed_RNA"/>
</dbReference>
<feature type="domain" description="At2g23090-like zinc-binding" evidence="1">
    <location>
        <begin position="39"/>
        <end position="75"/>
    </location>
</feature>
<organism evidence="2">
    <name type="scientific">Octactis speculum</name>
    <dbReference type="NCBI Taxonomy" id="3111310"/>
    <lineage>
        <taxon>Eukaryota</taxon>
        <taxon>Sar</taxon>
        <taxon>Stramenopiles</taxon>
        <taxon>Ochrophyta</taxon>
        <taxon>Dictyochophyceae</taxon>
        <taxon>Dictyochales</taxon>
        <taxon>Dictyochaceae</taxon>
        <taxon>Octactis</taxon>
    </lineage>
</organism>
<reference evidence="2" key="1">
    <citation type="submission" date="2021-01" db="EMBL/GenBank/DDBJ databases">
        <authorList>
            <person name="Corre E."/>
            <person name="Pelletier E."/>
            <person name="Niang G."/>
            <person name="Scheremetjew M."/>
            <person name="Finn R."/>
            <person name="Kale V."/>
            <person name="Holt S."/>
            <person name="Cochrane G."/>
            <person name="Meng A."/>
            <person name="Brown T."/>
            <person name="Cohen L."/>
        </authorList>
    </citation>
    <scope>NUCLEOTIDE SEQUENCE</scope>
    <source>
        <strain evidence="2">CCMP1381</strain>
    </source>
</reference>
<dbReference type="SUPFAM" id="SSF118359">
    <property type="entry name" value="Expressed protein At2g23090/F21P24.15"/>
    <property type="match status" value="1"/>
</dbReference>
<dbReference type="InterPro" id="IPR039438">
    <property type="entry name" value="At2g23090-like_Znf"/>
</dbReference>
<accession>A0A7S2H271</accession>
<gene>
    <name evidence="2" type="ORF">DSPE1174_LOCUS29260</name>
</gene>
<sequence>MPLGGKALKKREQARDAKAGIIRDAGALRKKATAKKEEKCLLCGTIFKITKKNADARIHSDSKHPTSSFEACFPEAAAYERELAAEVSAAAAAPAQKKVVKKKKKNATDVSLLMEGLTVAPKKKSGKK</sequence>
<evidence type="ECO:0000259" key="1">
    <source>
        <dbReference type="Pfam" id="PF12907"/>
    </source>
</evidence>
<dbReference type="AlphaFoldDB" id="A0A7S2H271"/>
<evidence type="ECO:0000313" key="2">
    <source>
        <dbReference type="EMBL" id="CAD9478393.1"/>
    </source>
</evidence>
<name>A0A7S2H271_9STRA</name>
<proteinExistence type="predicted"/>
<dbReference type="InterPro" id="IPR026939">
    <property type="entry name" value="ZNF706/At2g23090_sf"/>
</dbReference>